<proteinExistence type="inferred from homology"/>
<dbReference type="CDD" id="cd04794">
    <property type="entry name" value="euk_LANCL"/>
    <property type="match status" value="1"/>
</dbReference>
<evidence type="ECO:0000313" key="2">
    <source>
        <dbReference type="EMBL" id="CAK8674902.1"/>
    </source>
</evidence>
<dbReference type="InterPro" id="IPR012341">
    <property type="entry name" value="6hp_glycosidase-like_sf"/>
</dbReference>
<evidence type="ECO:0000313" key="3">
    <source>
        <dbReference type="Proteomes" id="UP001642483"/>
    </source>
</evidence>
<dbReference type="PANTHER" id="PTHR12736:SF7">
    <property type="entry name" value="LANC-LIKE PROTEIN 3"/>
    <property type="match status" value="1"/>
</dbReference>
<evidence type="ECO:0000256" key="1">
    <source>
        <dbReference type="ARBA" id="ARBA00007179"/>
    </source>
</evidence>
<reference evidence="2 3" key="1">
    <citation type="submission" date="2024-02" db="EMBL/GenBank/DDBJ databases">
        <authorList>
            <person name="Daric V."/>
            <person name="Darras S."/>
        </authorList>
    </citation>
    <scope>NUCLEOTIDE SEQUENCE [LARGE SCALE GENOMIC DNA]</scope>
</reference>
<organism evidence="2 3">
    <name type="scientific">Clavelina lepadiformis</name>
    <name type="common">Light-bulb sea squirt</name>
    <name type="synonym">Ascidia lepadiformis</name>
    <dbReference type="NCBI Taxonomy" id="159417"/>
    <lineage>
        <taxon>Eukaryota</taxon>
        <taxon>Metazoa</taxon>
        <taxon>Chordata</taxon>
        <taxon>Tunicata</taxon>
        <taxon>Ascidiacea</taxon>
        <taxon>Aplousobranchia</taxon>
        <taxon>Clavelinidae</taxon>
        <taxon>Clavelina</taxon>
    </lineage>
</organism>
<protein>
    <recommendedName>
        <fullName evidence="4">LanC-like protein 3</fullName>
    </recommendedName>
</protein>
<dbReference type="InterPro" id="IPR020464">
    <property type="entry name" value="LanC-like_prot_euk"/>
</dbReference>
<dbReference type="EMBL" id="CAWYQH010000013">
    <property type="protein sequence ID" value="CAK8674902.1"/>
    <property type="molecule type" value="Genomic_DNA"/>
</dbReference>
<dbReference type="SUPFAM" id="SSF158745">
    <property type="entry name" value="LanC-like"/>
    <property type="match status" value="1"/>
</dbReference>
<evidence type="ECO:0008006" key="4">
    <source>
        <dbReference type="Google" id="ProtNLM"/>
    </source>
</evidence>
<dbReference type="InterPro" id="IPR007822">
    <property type="entry name" value="LANC-like"/>
</dbReference>
<dbReference type="PANTHER" id="PTHR12736">
    <property type="entry name" value="LANC-LIKE PROTEIN"/>
    <property type="match status" value="1"/>
</dbReference>
<dbReference type="PRINTS" id="PR01951">
    <property type="entry name" value="LANCEUKARYTE"/>
</dbReference>
<sequence length="407" mass="45539">MSRHFNNQFEDAGRCEVSQDFYKDRIMEIVDKILSGLKATSKTCEKGVYTGTAGVAYCFYYLSQSGIFPEHHDKFLKLAESYISPALDKHHVRSRKDVGLLSGNGGVYMVAALIYNKLGDKQKYEKYIEAYQNLASCCEQVDFLDGGCDELFVGRAGYMFGILALEKCTGVNILPLSQVKIVWDKVIESGRVLSETNNVGDLPLVYKYHGKPYLGAAHGFSGILQALLNFPQLLKNNRESADLVKKSVDFILNNCLNSGNVATNLDAALHGNGKFLVHWCHGAAGVIYMFIRAYLAFGKDERYLNACRELAETVWQKGLLRKGPGICHGVAGSGYVFLLMYRLTGEQKYLYQAERFANFMFSDLFKAEARTPDRPFSLFEGLAGTICFLLDLLQTNKADYPLFSVFL</sequence>
<dbReference type="SMART" id="SM01260">
    <property type="entry name" value="LANC_like"/>
    <property type="match status" value="1"/>
</dbReference>
<dbReference type="Gene3D" id="1.50.10.10">
    <property type="match status" value="1"/>
</dbReference>
<name>A0ABP0F9N3_CLALP</name>
<keyword evidence="3" id="KW-1185">Reference proteome</keyword>
<dbReference type="PRINTS" id="PR01950">
    <property type="entry name" value="LANCSUPER"/>
</dbReference>
<dbReference type="Pfam" id="PF05147">
    <property type="entry name" value="LANC_like"/>
    <property type="match status" value="1"/>
</dbReference>
<gene>
    <name evidence="2" type="ORF">CVLEPA_LOCUS4554</name>
</gene>
<dbReference type="Proteomes" id="UP001642483">
    <property type="component" value="Unassembled WGS sequence"/>
</dbReference>
<comment type="caution">
    <text evidence="2">The sequence shown here is derived from an EMBL/GenBank/DDBJ whole genome shotgun (WGS) entry which is preliminary data.</text>
</comment>
<accession>A0ABP0F9N3</accession>
<comment type="similarity">
    <text evidence="1">Belongs to the LanC-like protein family.</text>
</comment>